<dbReference type="PROSITE" id="PS51898">
    <property type="entry name" value="TYR_RECOMBINASE"/>
    <property type="match status" value="1"/>
</dbReference>
<dbReference type="EMBL" id="JPRM01000014">
    <property type="protein sequence ID" value="KFF16564.1"/>
    <property type="molecule type" value="Genomic_DNA"/>
</dbReference>
<dbReference type="InterPro" id="IPR013762">
    <property type="entry name" value="Integrase-like_cat_sf"/>
</dbReference>
<dbReference type="InterPro" id="IPR050090">
    <property type="entry name" value="Tyrosine_recombinase_XerCD"/>
</dbReference>
<dbReference type="Proteomes" id="UP000028712">
    <property type="component" value="Unassembled WGS sequence"/>
</dbReference>
<dbReference type="OrthoDB" id="9801717at2"/>
<feature type="domain" description="Tyr recombinase" evidence="4">
    <location>
        <begin position="120"/>
        <end position="305"/>
    </location>
</feature>
<keyword evidence="3" id="KW-0233">DNA recombination</keyword>
<protein>
    <submittedName>
        <fullName evidence="5">Integrase</fullName>
    </submittedName>
</protein>
<dbReference type="PANTHER" id="PTHR30349">
    <property type="entry name" value="PHAGE INTEGRASE-RELATED"/>
    <property type="match status" value="1"/>
</dbReference>
<keyword evidence="8" id="KW-1185">Reference proteome</keyword>
<dbReference type="GO" id="GO:0003677">
    <property type="term" value="F:DNA binding"/>
    <property type="evidence" value="ECO:0007669"/>
    <property type="project" value="UniProtKB-KW"/>
</dbReference>
<reference evidence="6 8" key="2">
    <citation type="submission" date="2016-11" db="EMBL/GenBank/DDBJ databases">
        <title>Whole genomes of Flavobacteriaceae.</title>
        <authorList>
            <person name="Stine C."/>
            <person name="Li C."/>
            <person name="Tadesse D."/>
        </authorList>
    </citation>
    <scope>NUCLEOTIDE SEQUENCE [LARGE SCALE GENOMIC DNA]</scope>
    <source>
        <strain evidence="6 8">ATCC 29551</strain>
    </source>
</reference>
<evidence type="ECO:0000313" key="7">
    <source>
        <dbReference type="Proteomes" id="UP000028712"/>
    </source>
</evidence>
<dbReference type="AlphaFoldDB" id="A0A086AIQ0"/>
<evidence type="ECO:0000256" key="2">
    <source>
        <dbReference type="ARBA" id="ARBA00023125"/>
    </source>
</evidence>
<dbReference type="Proteomes" id="UP000198424">
    <property type="component" value="Unassembled WGS sequence"/>
</dbReference>
<dbReference type="InterPro" id="IPR011010">
    <property type="entry name" value="DNA_brk_join_enz"/>
</dbReference>
<evidence type="ECO:0000256" key="3">
    <source>
        <dbReference type="ARBA" id="ARBA00023172"/>
    </source>
</evidence>
<keyword evidence="2" id="KW-0238">DNA-binding</keyword>
<evidence type="ECO:0000313" key="8">
    <source>
        <dbReference type="Proteomes" id="UP000198424"/>
    </source>
</evidence>
<dbReference type="eggNOG" id="COG4974">
    <property type="taxonomic scope" value="Bacteria"/>
</dbReference>
<proteinExistence type="inferred from homology"/>
<evidence type="ECO:0000313" key="5">
    <source>
        <dbReference type="EMBL" id="KFF16564.1"/>
    </source>
</evidence>
<dbReference type="Gene3D" id="1.10.443.10">
    <property type="entry name" value="Intergrase catalytic core"/>
    <property type="match status" value="1"/>
</dbReference>
<dbReference type="Gene3D" id="1.10.150.130">
    <property type="match status" value="1"/>
</dbReference>
<evidence type="ECO:0000259" key="4">
    <source>
        <dbReference type="PROSITE" id="PS51898"/>
    </source>
</evidence>
<dbReference type="EMBL" id="MUGY01000028">
    <property type="protein sequence ID" value="OXA90222.1"/>
    <property type="molecule type" value="Genomic_DNA"/>
</dbReference>
<gene>
    <name evidence="6" type="ORF">B0A62_19305</name>
    <name evidence="5" type="ORF">IW20_10370</name>
</gene>
<dbReference type="GO" id="GO:0006310">
    <property type="term" value="P:DNA recombination"/>
    <property type="evidence" value="ECO:0007669"/>
    <property type="project" value="UniProtKB-KW"/>
</dbReference>
<evidence type="ECO:0000313" key="6">
    <source>
        <dbReference type="EMBL" id="OXA90222.1"/>
    </source>
</evidence>
<sequence length="305" mass="35447">MKNRIQNKEFRRLLDAFESFIKVRNYKTGNSRMYQNTLIEFLVWLEESGISRIQELTSKESIKYFEYLIARPKLRGEGTLSQKSIKFHLFVQGLFLLNLMENKEIENGYYIPSYEGGSEKSRNTLSVEEIKSLYKNAENELERALLSVAYGCGLRRSEISALDLKDVKLATGMVVVRSGKNSKRREVPMSDTVMGYLKKYIQEERSQRLAGKNQTEEAFFINSKGRRSTGENLNDILKKMIEQTKDFQLIQKDITLHCLRHSIANHLAENNAGIDFIRRFLGHSDINTTYIYALKNKKRKPIVTF</sequence>
<accession>A0A086AIQ0</accession>
<comment type="caution">
    <text evidence="5">The sequence shown here is derived from an EMBL/GenBank/DDBJ whole genome shotgun (WGS) entry which is preliminary data.</text>
</comment>
<dbReference type="InterPro" id="IPR002104">
    <property type="entry name" value="Integrase_catalytic"/>
</dbReference>
<dbReference type="Pfam" id="PF00589">
    <property type="entry name" value="Phage_integrase"/>
    <property type="match status" value="1"/>
</dbReference>
<organism evidence="5 7">
    <name type="scientific">Flavobacterium hydatis</name>
    <name type="common">Cytophaga aquatilis</name>
    <dbReference type="NCBI Taxonomy" id="991"/>
    <lineage>
        <taxon>Bacteria</taxon>
        <taxon>Pseudomonadati</taxon>
        <taxon>Bacteroidota</taxon>
        <taxon>Flavobacteriia</taxon>
        <taxon>Flavobacteriales</taxon>
        <taxon>Flavobacteriaceae</taxon>
        <taxon>Flavobacterium</taxon>
    </lineage>
</organism>
<comment type="similarity">
    <text evidence="1">Belongs to the 'phage' integrase family.</text>
</comment>
<reference evidence="5 7" key="1">
    <citation type="submission" date="2014-07" db="EMBL/GenBank/DDBJ databases">
        <title>Genome of Flavobacterium hydatis DSM 2063.</title>
        <authorList>
            <person name="Pipes S.E."/>
            <person name="Stropko S.J."/>
            <person name="Newman J.D."/>
        </authorList>
    </citation>
    <scope>NUCLEOTIDE SEQUENCE [LARGE SCALE GENOMIC DNA]</scope>
    <source>
        <strain evidence="5 7">DSM 2063</strain>
    </source>
</reference>
<dbReference type="STRING" id="991.IW20_10370"/>
<dbReference type="SUPFAM" id="SSF56349">
    <property type="entry name" value="DNA breaking-rejoining enzymes"/>
    <property type="match status" value="1"/>
</dbReference>
<dbReference type="PANTHER" id="PTHR30349:SF41">
    <property type="entry name" value="INTEGRASE_RECOMBINASE PROTEIN MJ0367-RELATED"/>
    <property type="match status" value="1"/>
</dbReference>
<name>A0A086AIQ0_FLAHY</name>
<evidence type="ECO:0000256" key="1">
    <source>
        <dbReference type="ARBA" id="ARBA00008857"/>
    </source>
</evidence>
<dbReference type="GO" id="GO:0015074">
    <property type="term" value="P:DNA integration"/>
    <property type="evidence" value="ECO:0007669"/>
    <property type="project" value="InterPro"/>
</dbReference>
<dbReference type="InterPro" id="IPR010998">
    <property type="entry name" value="Integrase_recombinase_N"/>
</dbReference>
<dbReference type="RefSeq" id="WP_035621502.1">
    <property type="nucleotide sequence ID" value="NZ_JBEWQG010000024.1"/>
</dbReference>